<feature type="domain" description="Schlafen AlbA-2" evidence="1">
    <location>
        <begin position="20"/>
        <end position="72"/>
    </location>
</feature>
<dbReference type="Proteomes" id="UP000619512">
    <property type="component" value="Unassembled WGS sequence"/>
</dbReference>
<protein>
    <recommendedName>
        <fullName evidence="1">Schlafen AlbA-2 domain-containing protein</fullName>
    </recommendedName>
</protein>
<dbReference type="Pfam" id="PF04326">
    <property type="entry name" value="SLFN_AlbA_2"/>
    <property type="match status" value="1"/>
</dbReference>
<organism evidence="2 3">
    <name type="scientific">Pseudoduganella plicata</name>
    <dbReference type="NCBI Taxonomy" id="321984"/>
    <lineage>
        <taxon>Bacteria</taxon>
        <taxon>Pseudomonadati</taxon>
        <taxon>Pseudomonadota</taxon>
        <taxon>Betaproteobacteria</taxon>
        <taxon>Burkholderiales</taxon>
        <taxon>Oxalobacteraceae</taxon>
        <taxon>Telluria group</taxon>
        <taxon>Pseudoduganella</taxon>
    </lineage>
</organism>
<gene>
    <name evidence="2" type="ORF">GCM10007388_51100</name>
</gene>
<comment type="caution">
    <text evidence="2">The sequence shown here is derived from an EMBL/GenBank/DDBJ whole genome shotgun (WGS) entry which is preliminary data.</text>
</comment>
<name>A0AA87Y9F2_9BURK</name>
<proteinExistence type="predicted"/>
<evidence type="ECO:0000313" key="3">
    <source>
        <dbReference type="Proteomes" id="UP000619512"/>
    </source>
</evidence>
<dbReference type="RefSeq" id="WP_206076751.1">
    <property type="nucleotide sequence ID" value="NZ_BMWW01000021.1"/>
</dbReference>
<reference evidence="2" key="1">
    <citation type="journal article" date="2014" name="Int. J. Syst. Evol. Microbiol.">
        <title>Complete genome sequence of Corynebacterium casei LMG S-19264T (=DSM 44701T), isolated from a smear-ripened cheese.</title>
        <authorList>
            <consortium name="US DOE Joint Genome Institute (JGI-PGF)"/>
            <person name="Walter F."/>
            <person name="Albersmeier A."/>
            <person name="Kalinowski J."/>
            <person name="Ruckert C."/>
        </authorList>
    </citation>
    <scope>NUCLEOTIDE SEQUENCE</scope>
    <source>
        <strain evidence="2">KCTC 12344</strain>
    </source>
</reference>
<evidence type="ECO:0000313" key="2">
    <source>
        <dbReference type="EMBL" id="GGZ11569.1"/>
    </source>
</evidence>
<dbReference type="InterPro" id="IPR007421">
    <property type="entry name" value="Schlafen_AlbA_2_dom"/>
</dbReference>
<reference evidence="2" key="2">
    <citation type="submission" date="2022-12" db="EMBL/GenBank/DDBJ databases">
        <authorList>
            <person name="Sun Q."/>
            <person name="Kim S."/>
        </authorList>
    </citation>
    <scope>NUCLEOTIDE SEQUENCE</scope>
    <source>
        <strain evidence="2">KCTC 12344</strain>
    </source>
</reference>
<dbReference type="AlphaFoldDB" id="A0AA87Y9F2"/>
<dbReference type="EMBL" id="BMWW01000021">
    <property type="protein sequence ID" value="GGZ11569.1"/>
    <property type="molecule type" value="Genomic_DNA"/>
</dbReference>
<accession>A0AA87Y9F2</accession>
<sequence length="83" mass="9122">MYPVYEIGDDQAATILAKKESYWNDFKAKEIKPAKLSETVSAFANAAGGDIYVGISEDKQSQSMTWVGFDDVEEANAVAHVLF</sequence>
<dbReference type="Gene3D" id="3.30.950.30">
    <property type="entry name" value="Schlafen, AAA domain"/>
    <property type="match status" value="1"/>
</dbReference>
<dbReference type="InterPro" id="IPR038461">
    <property type="entry name" value="Schlafen_AlbA_2_dom_sf"/>
</dbReference>
<evidence type="ECO:0000259" key="1">
    <source>
        <dbReference type="Pfam" id="PF04326"/>
    </source>
</evidence>